<dbReference type="Pfam" id="PF00990">
    <property type="entry name" value="GGDEF"/>
    <property type="match status" value="1"/>
</dbReference>
<dbReference type="STRING" id="1859457.BET10_14690"/>
<dbReference type="InterPro" id="IPR043128">
    <property type="entry name" value="Rev_trsase/Diguanyl_cyclase"/>
</dbReference>
<feature type="transmembrane region" description="Helical" evidence="4">
    <location>
        <begin position="30"/>
        <end position="49"/>
    </location>
</feature>
<evidence type="ECO:0000313" key="7">
    <source>
        <dbReference type="Proteomes" id="UP000179786"/>
    </source>
</evidence>
<dbReference type="SUPFAM" id="SSF55073">
    <property type="entry name" value="Nucleotide cyclase"/>
    <property type="match status" value="1"/>
</dbReference>
<feature type="transmembrane region" description="Helical" evidence="4">
    <location>
        <begin position="192"/>
        <end position="216"/>
    </location>
</feature>
<keyword evidence="7" id="KW-1185">Reference proteome</keyword>
<dbReference type="OrthoDB" id="9759607at2"/>
<comment type="caution">
    <text evidence="6">The sequence shown here is derived from an EMBL/GenBank/DDBJ whole genome shotgun (WGS) entry which is preliminary data.</text>
</comment>
<feature type="domain" description="GGDEF" evidence="5">
    <location>
        <begin position="329"/>
        <end position="462"/>
    </location>
</feature>
<dbReference type="CDD" id="cd01949">
    <property type="entry name" value="GGDEF"/>
    <property type="match status" value="1"/>
</dbReference>
<dbReference type="AlphaFoldDB" id="A0A1S1MSA8"/>
<dbReference type="Proteomes" id="UP000179786">
    <property type="component" value="Unassembled WGS sequence"/>
</dbReference>
<dbReference type="GO" id="GO:0052621">
    <property type="term" value="F:diguanylate cyclase activity"/>
    <property type="evidence" value="ECO:0007669"/>
    <property type="project" value="UniProtKB-EC"/>
</dbReference>
<dbReference type="SMART" id="SM00267">
    <property type="entry name" value="GGDEF"/>
    <property type="match status" value="1"/>
</dbReference>
<feature type="transmembrane region" description="Helical" evidence="4">
    <location>
        <begin position="259"/>
        <end position="280"/>
    </location>
</feature>
<feature type="transmembrane region" description="Helical" evidence="4">
    <location>
        <begin position="61"/>
        <end position="79"/>
    </location>
</feature>
<dbReference type="GO" id="GO:1902201">
    <property type="term" value="P:negative regulation of bacterial-type flagellum-dependent cell motility"/>
    <property type="evidence" value="ECO:0007669"/>
    <property type="project" value="TreeGrafter"/>
</dbReference>
<dbReference type="PANTHER" id="PTHR45138">
    <property type="entry name" value="REGULATORY COMPONENTS OF SENSORY TRANSDUCTION SYSTEM"/>
    <property type="match status" value="1"/>
</dbReference>
<organism evidence="6 7">
    <name type="scientific">Pseudoalteromonas amylolytica</name>
    <dbReference type="NCBI Taxonomy" id="1859457"/>
    <lineage>
        <taxon>Bacteria</taxon>
        <taxon>Pseudomonadati</taxon>
        <taxon>Pseudomonadota</taxon>
        <taxon>Gammaproteobacteria</taxon>
        <taxon>Alteromonadales</taxon>
        <taxon>Pseudoalteromonadaceae</taxon>
        <taxon>Pseudoalteromonas</taxon>
    </lineage>
</organism>
<dbReference type="InterPro" id="IPR000160">
    <property type="entry name" value="GGDEF_dom"/>
</dbReference>
<dbReference type="Gene3D" id="3.30.70.270">
    <property type="match status" value="1"/>
</dbReference>
<dbReference type="InterPro" id="IPR029787">
    <property type="entry name" value="Nucleotide_cyclase"/>
</dbReference>
<dbReference type="PANTHER" id="PTHR45138:SF9">
    <property type="entry name" value="DIGUANYLATE CYCLASE DGCM-RELATED"/>
    <property type="match status" value="1"/>
</dbReference>
<dbReference type="GO" id="GO:0005886">
    <property type="term" value="C:plasma membrane"/>
    <property type="evidence" value="ECO:0007669"/>
    <property type="project" value="TreeGrafter"/>
</dbReference>
<comment type="catalytic activity">
    <reaction evidence="3">
        <text>2 GTP = 3',3'-c-di-GMP + 2 diphosphate</text>
        <dbReference type="Rhea" id="RHEA:24898"/>
        <dbReference type="ChEBI" id="CHEBI:33019"/>
        <dbReference type="ChEBI" id="CHEBI:37565"/>
        <dbReference type="ChEBI" id="CHEBI:58805"/>
        <dbReference type="EC" id="2.7.7.65"/>
    </reaction>
</comment>
<keyword evidence="4" id="KW-0472">Membrane</keyword>
<feature type="transmembrane region" description="Helical" evidence="4">
    <location>
        <begin position="142"/>
        <end position="172"/>
    </location>
</feature>
<keyword evidence="4" id="KW-0812">Transmembrane</keyword>
<reference evidence="6 7" key="1">
    <citation type="submission" date="2016-09" db="EMBL/GenBank/DDBJ databases">
        <title>Pseudoalteromonas amylolytica sp. nov., isolated from the surface seawater.</title>
        <authorList>
            <person name="Wu Y.-H."/>
            <person name="Cheng H."/>
            <person name="Jin X.-B."/>
            <person name="Wang C.-S."/>
            <person name="Xu X.-W."/>
        </authorList>
    </citation>
    <scope>NUCLEOTIDE SEQUENCE [LARGE SCALE GENOMIC DNA]</scope>
    <source>
        <strain evidence="6 7">JW1</strain>
    </source>
</reference>
<dbReference type="RefSeq" id="WP_070985992.1">
    <property type="nucleotide sequence ID" value="NZ_MKJU01000027.1"/>
</dbReference>
<evidence type="ECO:0000313" key="6">
    <source>
        <dbReference type="EMBL" id="OHU90023.1"/>
    </source>
</evidence>
<dbReference type="PROSITE" id="PS50887">
    <property type="entry name" value="GGDEF"/>
    <property type="match status" value="1"/>
</dbReference>
<dbReference type="EC" id="2.7.7.65" evidence="2"/>
<dbReference type="FunFam" id="3.30.70.270:FF:000001">
    <property type="entry name" value="Diguanylate cyclase domain protein"/>
    <property type="match status" value="1"/>
</dbReference>
<evidence type="ECO:0000256" key="4">
    <source>
        <dbReference type="SAM" id="Phobius"/>
    </source>
</evidence>
<evidence type="ECO:0000256" key="1">
    <source>
        <dbReference type="ARBA" id="ARBA00001946"/>
    </source>
</evidence>
<gene>
    <name evidence="6" type="ORF">BET10_14690</name>
</gene>
<accession>A0A1S1MSA8</accession>
<dbReference type="EMBL" id="MKJU01000027">
    <property type="protein sequence ID" value="OHU90023.1"/>
    <property type="molecule type" value="Genomic_DNA"/>
</dbReference>
<evidence type="ECO:0000259" key="5">
    <source>
        <dbReference type="PROSITE" id="PS50887"/>
    </source>
</evidence>
<feature type="transmembrane region" description="Helical" evidence="4">
    <location>
        <begin position="228"/>
        <end position="247"/>
    </location>
</feature>
<dbReference type="InterPro" id="IPR050469">
    <property type="entry name" value="Diguanylate_Cyclase"/>
</dbReference>
<keyword evidence="4" id="KW-1133">Transmembrane helix</keyword>
<protein>
    <recommendedName>
        <fullName evidence="2">diguanylate cyclase</fullName>
        <ecNumber evidence="2">2.7.7.65</ecNumber>
    </recommendedName>
</protein>
<dbReference type="GO" id="GO:0043709">
    <property type="term" value="P:cell adhesion involved in single-species biofilm formation"/>
    <property type="evidence" value="ECO:0007669"/>
    <property type="project" value="TreeGrafter"/>
</dbReference>
<evidence type="ECO:0000256" key="2">
    <source>
        <dbReference type="ARBA" id="ARBA00012528"/>
    </source>
</evidence>
<comment type="cofactor">
    <cofactor evidence="1">
        <name>Mg(2+)</name>
        <dbReference type="ChEBI" id="CHEBI:18420"/>
    </cofactor>
</comment>
<name>A0A1S1MSA8_9GAMM</name>
<sequence>MAISTTPQSINLSAKSWYLVAYAQKVTRPLGLVGALFGLAVLLGYTFEIEVLYRPFAYGPATNPATALCIFVIGIMLTLSNKAKQIPYLIILPSCVVMLTIVRMLDIFLESSALISLTPFSHIVEVELLAGKSNTMGLNSSVMLLGFALSQVFYNLNYILISQSFAFISLAIPMTSLTGYAYNIDNFYGQMSIITTTIGLALAVACLTTTANCGALRAILSPYIGGKIARLQTVVGYVFPTVMGYLLVKSLSNRESDLIGLFVVATCWIIILIVAASAIFHDRSDRNRRIAESHLFQATMKEPLTGLPNRIRFNQVAAQTFTDIENTNQNMWLFIINLDLFKKVNDLGGHDVGDRVLIKVANTIQSSVRAEDLVSRIGGKEFAVILKNLDSQTAYAIAQSIRQNIENMFIEYWSEQHGPITASIGCSSSLGQNNIKHIHKVADMALHQAKNNGRNQVVFLPQVSDV</sequence>
<dbReference type="NCBIfam" id="TIGR00254">
    <property type="entry name" value="GGDEF"/>
    <property type="match status" value="1"/>
</dbReference>
<proteinExistence type="predicted"/>
<feature type="transmembrane region" description="Helical" evidence="4">
    <location>
        <begin position="86"/>
        <end position="105"/>
    </location>
</feature>
<evidence type="ECO:0000256" key="3">
    <source>
        <dbReference type="ARBA" id="ARBA00034247"/>
    </source>
</evidence>